<dbReference type="AlphaFoldDB" id="A0A964XR45"/>
<dbReference type="InterPro" id="IPR029066">
    <property type="entry name" value="PLP-binding_barrel"/>
</dbReference>
<dbReference type="EMBL" id="JAAAHS010000681">
    <property type="protein sequence ID" value="NBE56991.1"/>
    <property type="molecule type" value="Genomic_DNA"/>
</dbReference>
<feature type="domain" description="Alanine racemase N-terminal" evidence="1">
    <location>
        <begin position="34"/>
        <end position="196"/>
    </location>
</feature>
<name>A0A964XR45_9ACTN</name>
<proteinExistence type="predicted"/>
<organism evidence="2 3">
    <name type="scientific">Streptomyces boluensis</name>
    <dbReference type="NCBI Taxonomy" id="1775135"/>
    <lineage>
        <taxon>Bacteria</taxon>
        <taxon>Bacillati</taxon>
        <taxon>Actinomycetota</taxon>
        <taxon>Actinomycetes</taxon>
        <taxon>Kitasatosporales</taxon>
        <taxon>Streptomycetaceae</taxon>
        <taxon>Streptomyces</taxon>
    </lineage>
</organism>
<protein>
    <submittedName>
        <fullName evidence="2">YhfX family PLP-dependent enzyme</fullName>
    </submittedName>
</protein>
<keyword evidence="3" id="KW-1185">Reference proteome</keyword>
<evidence type="ECO:0000313" key="3">
    <source>
        <dbReference type="Proteomes" id="UP000598297"/>
    </source>
</evidence>
<feature type="non-terminal residue" evidence="2">
    <location>
        <position position="202"/>
    </location>
</feature>
<dbReference type="Pfam" id="PF01168">
    <property type="entry name" value="Ala_racemase_N"/>
    <property type="match status" value="1"/>
</dbReference>
<dbReference type="RefSeq" id="WP_187370230.1">
    <property type="nucleotide sequence ID" value="NZ_JAAAHS010000681.1"/>
</dbReference>
<evidence type="ECO:0000259" key="1">
    <source>
        <dbReference type="Pfam" id="PF01168"/>
    </source>
</evidence>
<accession>A0A964XR45</accession>
<dbReference type="SUPFAM" id="SSF51419">
    <property type="entry name" value="PLP-binding barrel"/>
    <property type="match status" value="1"/>
</dbReference>
<dbReference type="Gene3D" id="2.40.37.30">
    <property type="match status" value="1"/>
</dbReference>
<evidence type="ECO:0000313" key="2">
    <source>
        <dbReference type="EMBL" id="NBE56991.1"/>
    </source>
</evidence>
<comment type="caution">
    <text evidence="2">The sequence shown here is derived from an EMBL/GenBank/DDBJ whole genome shotgun (WGS) entry which is preliminary data.</text>
</comment>
<sequence>MFLSTVLARNPALVEAAAALHDRGAIPPDTYVLDLDAVEENAALLAAGAERLGLALWCVVKQVGRNPELIRAVARHLPRFAAIDAPEARALLAAGASLGNLGHLSQIPRRALPELLARRPSAVTVFDLDNARAVAAAARQLGFVQDVLIRLEGAPADGHPGQEGGVPLTGLDTFATAVEATPGVRIAGVTAFPCVRCDPATA</sequence>
<dbReference type="Proteomes" id="UP000598297">
    <property type="component" value="Unassembled WGS sequence"/>
</dbReference>
<dbReference type="InterPro" id="IPR001608">
    <property type="entry name" value="Ala_racemase_N"/>
</dbReference>
<gene>
    <name evidence="2" type="ORF">GUY60_37395</name>
</gene>
<reference evidence="2" key="1">
    <citation type="submission" date="2020-01" db="EMBL/GenBank/DDBJ databases">
        <title>Whole-genome analyses of novel actinobacteria.</title>
        <authorList>
            <person name="Sahin N."/>
        </authorList>
    </citation>
    <scope>NUCLEOTIDE SEQUENCE</scope>
    <source>
        <strain evidence="2">YC537</strain>
    </source>
</reference>